<proteinExistence type="predicted"/>
<dbReference type="AlphaFoldDB" id="A0A0G1T285"/>
<dbReference type="Proteomes" id="UP000033946">
    <property type="component" value="Unassembled WGS sequence"/>
</dbReference>
<comment type="caution">
    <text evidence="1">The sequence shown here is derived from an EMBL/GenBank/DDBJ whole genome shotgun (WGS) entry which is preliminary data.</text>
</comment>
<accession>A0A0G1T285</accession>
<dbReference type="EMBL" id="LCNE01000019">
    <property type="protein sequence ID" value="KKU48298.1"/>
    <property type="molecule type" value="Genomic_DNA"/>
</dbReference>
<organism evidence="1 2">
    <name type="scientific">candidate division WWE3 bacterium GW2011_GWA2_46_9</name>
    <dbReference type="NCBI Taxonomy" id="1619111"/>
    <lineage>
        <taxon>Bacteria</taxon>
        <taxon>Katanobacteria</taxon>
    </lineage>
</organism>
<evidence type="ECO:0000313" key="1">
    <source>
        <dbReference type="EMBL" id="KKU48298.1"/>
    </source>
</evidence>
<reference evidence="1 2" key="1">
    <citation type="journal article" date="2015" name="Nature">
        <title>rRNA introns, odd ribosomes, and small enigmatic genomes across a large radiation of phyla.</title>
        <authorList>
            <person name="Brown C.T."/>
            <person name="Hug L.A."/>
            <person name="Thomas B.C."/>
            <person name="Sharon I."/>
            <person name="Castelle C.J."/>
            <person name="Singh A."/>
            <person name="Wilkins M.J."/>
            <person name="Williams K.H."/>
            <person name="Banfield J.F."/>
        </authorList>
    </citation>
    <scope>NUCLEOTIDE SEQUENCE [LARGE SCALE GENOMIC DNA]</scope>
</reference>
<feature type="non-terminal residue" evidence="1">
    <location>
        <position position="1"/>
    </location>
</feature>
<evidence type="ECO:0000313" key="2">
    <source>
        <dbReference type="Proteomes" id="UP000033946"/>
    </source>
</evidence>
<sequence>ISSTEFDHENTENISLVELNKPTNYLLAQVGIDTK</sequence>
<gene>
    <name evidence="1" type="ORF">UX69_C0019G0001</name>
</gene>
<name>A0A0G1T285_UNCKA</name>
<protein>
    <submittedName>
        <fullName evidence="1">Uncharacterized protein</fullName>
    </submittedName>
</protein>